<keyword evidence="6" id="KW-0804">Transcription</keyword>
<dbReference type="Proteomes" id="UP000000343">
    <property type="component" value="Chromosome"/>
</dbReference>
<gene>
    <name evidence="11" type="ordered locus">AciX9_2342</name>
</gene>
<dbReference type="eggNOG" id="COG2747">
    <property type="taxonomic scope" value="Bacteria"/>
</dbReference>
<evidence type="ECO:0000313" key="12">
    <source>
        <dbReference type="Proteomes" id="UP000000343"/>
    </source>
</evidence>
<feature type="compositionally biased region" description="Polar residues" evidence="9">
    <location>
        <begin position="1"/>
        <end position="43"/>
    </location>
</feature>
<evidence type="ECO:0000256" key="3">
    <source>
        <dbReference type="ARBA" id="ARBA00022491"/>
    </source>
</evidence>
<evidence type="ECO:0000256" key="9">
    <source>
        <dbReference type="SAM" id="MobiDB-lite"/>
    </source>
</evidence>
<evidence type="ECO:0000313" key="11">
    <source>
        <dbReference type="EMBL" id="ADW69379.1"/>
    </source>
</evidence>
<protein>
    <recommendedName>
        <fullName evidence="2">Negative regulator of flagellin synthesis</fullName>
    </recommendedName>
    <alternativeName>
        <fullName evidence="8">Anti-sigma-28 factor</fullName>
    </alternativeName>
</protein>
<dbReference type="KEGG" id="acm:AciX9_2342"/>
<dbReference type="STRING" id="1198114.AciX9_2342"/>
<dbReference type="GO" id="GO:0044781">
    <property type="term" value="P:bacterial-type flagellum organization"/>
    <property type="evidence" value="ECO:0007669"/>
    <property type="project" value="UniProtKB-KW"/>
</dbReference>
<dbReference type="NCBIfam" id="TIGR03824">
    <property type="entry name" value="FlgM_jcvi"/>
    <property type="match status" value="1"/>
</dbReference>
<evidence type="ECO:0000256" key="4">
    <source>
        <dbReference type="ARBA" id="ARBA00022795"/>
    </source>
</evidence>
<dbReference type="RefSeq" id="WP_013580695.1">
    <property type="nucleotide sequence ID" value="NC_015064.1"/>
</dbReference>
<dbReference type="InterPro" id="IPR031316">
    <property type="entry name" value="FlgM_C"/>
</dbReference>
<dbReference type="AlphaFoldDB" id="E8X3V1"/>
<evidence type="ECO:0000256" key="8">
    <source>
        <dbReference type="ARBA" id="ARBA00030117"/>
    </source>
</evidence>
<evidence type="ECO:0000256" key="1">
    <source>
        <dbReference type="ARBA" id="ARBA00005322"/>
    </source>
</evidence>
<comment type="similarity">
    <text evidence="1">Belongs to the FlgM family.</text>
</comment>
<evidence type="ECO:0000259" key="10">
    <source>
        <dbReference type="Pfam" id="PF04316"/>
    </source>
</evidence>
<evidence type="ECO:0000256" key="5">
    <source>
        <dbReference type="ARBA" id="ARBA00023015"/>
    </source>
</evidence>
<reference evidence="12" key="1">
    <citation type="submission" date="2011-01" db="EMBL/GenBank/DDBJ databases">
        <title>Complete sequence of chromosome of Acidobacterium sp. MP5ACTX9.</title>
        <authorList>
            <consortium name="US DOE Joint Genome Institute"/>
            <person name="Lucas S."/>
            <person name="Copeland A."/>
            <person name="Lapidus A."/>
            <person name="Cheng J.-F."/>
            <person name="Goodwin L."/>
            <person name="Pitluck S."/>
            <person name="Teshima H."/>
            <person name="Detter J.C."/>
            <person name="Han C."/>
            <person name="Tapia R."/>
            <person name="Land M."/>
            <person name="Hauser L."/>
            <person name="Kyrpides N."/>
            <person name="Ivanova N."/>
            <person name="Ovchinnikova G."/>
            <person name="Pagani I."/>
            <person name="Rawat S.R."/>
            <person name="Mannisto M."/>
            <person name="Haggblom M.M."/>
            <person name="Woyke T."/>
        </authorList>
    </citation>
    <scope>NUCLEOTIDE SEQUENCE [LARGE SCALE GENOMIC DNA]</scope>
    <source>
        <strain evidence="12">MP5ACTX9</strain>
    </source>
</reference>
<keyword evidence="4" id="KW-1005">Bacterial flagellum biogenesis</keyword>
<dbReference type="InterPro" id="IPR035890">
    <property type="entry name" value="Anti-sigma-28_factor_FlgM_sf"/>
</dbReference>
<keyword evidence="3" id="KW-0678">Repressor</keyword>
<name>E8X3V1_GRATM</name>
<keyword evidence="12" id="KW-1185">Reference proteome</keyword>
<comment type="function">
    <text evidence="7">Responsible for the coupling of flagellin expression to flagellar assembly by preventing expression of the flagellin genes when a component of the middle class of proteins is defective. It negatively regulates flagellar genes by inhibiting the activity of FliA by directly binding to FliA.</text>
</comment>
<evidence type="ECO:0000256" key="7">
    <source>
        <dbReference type="ARBA" id="ARBA00024739"/>
    </source>
</evidence>
<proteinExistence type="inferred from homology"/>
<feature type="region of interest" description="Disordered" evidence="9">
    <location>
        <begin position="1"/>
        <end position="61"/>
    </location>
</feature>
<dbReference type="HOGENOM" id="CLU_2342810_0_0_0"/>
<dbReference type="InterPro" id="IPR007412">
    <property type="entry name" value="FlgM"/>
</dbReference>
<evidence type="ECO:0000256" key="6">
    <source>
        <dbReference type="ARBA" id="ARBA00023163"/>
    </source>
</evidence>
<dbReference type="Pfam" id="PF04316">
    <property type="entry name" value="FlgM"/>
    <property type="match status" value="1"/>
</dbReference>
<dbReference type="EMBL" id="CP002480">
    <property type="protein sequence ID" value="ADW69379.1"/>
    <property type="molecule type" value="Genomic_DNA"/>
</dbReference>
<dbReference type="GO" id="GO:0045892">
    <property type="term" value="P:negative regulation of DNA-templated transcription"/>
    <property type="evidence" value="ECO:0007669"/>
    <property type="project" value="InterPro"/>
</dbReference>
<dbReference type="PaxDb" id="1198114-AciX9_2342"/>
<dbReference type="OrthoDB" id="122850at2"/>
<accession>E8X3V1</accession>
<feature type="domain" description="Anti-sigma-28 factor FlgM C-terminal" evidence="10">
    <location>
        <begin position="46"/>
        <end position="92"/>
    </location>
</feature>
<keyword evidence="5" id="KW-0805">Transcription regulation</keyword>
<sequence>MQQTNGINSLQNSTGSLAVNGSNAVQTPKSLNSSGGTAASPQQKTDKASFSDAASSVTRSSDVRLAKVAGIQQAIANGTYNVSAGQVADKIISSLLG</sequence>
<dbReference type="SUPFAM" id="SSF101498">
    <property type="entry name" value="Anti-sigma factor FlgM"/>
    <property type="match status" value="1"/>
</dbReference>
<evidence type="ECO:0000256" key="2">
    <source>
        <dbReference type="ARBA" id="ARBA00017823"/>
    </source>
</evidence>
<organism evidence="12">
    <name type="scientific">Granulicella tundricola (strain ATCC BAA-1859 / DSM 23138 / MP5ACTX9)</name>
    <dbReference type="NCBI Taxonomy" id="1198114"/>
    <lineage>
        <taxon>Bacteria</taxon>
        <taxon>Pseudomonadati</taxon>
        <taxon>Acidobacteriota</taxon>
        <taxon>Terriglobia</taxon>
        <taxon>Terriglobales</taxon>
        <taxon>Acidobacteriaceae</taxon>
        <taxon>Granulicella</taxon>
    </lineage>
</organism>